<comment type="caution">
    <text evidence="2">The sequence shown here is derived from an EMBL/GenBank/DDBJ whole genome shotgun (WGS) entry which is preliminary data.</text>
</comment>
<keyword evidence="1" id="KW-0732">Signal</keyword>
<dbReference type="OrthoDB" id="283575at2759"/>
<organism evidence="2 3">
    <name type="scientific">Ancylostoma caninum</name>
    <name type="common">Dog hookworm</name>
    <dbReference type="NCBI Taxonomy" id="29170"/>
    <lineage>
        <taxon>Eukaryota</taxon>
        <taxon>Metazoa</taxon>
        <taxon>Ecdysozoa</taxon>
        <taxon>Nematoda</taxon>
        <taxon>Chromadorea</taxon>
        <taxon>Rhabditida</taxon>
        <taxon>Rhabditina</taxon>
        <taxon>Rhabditomorpha</taxon>
        <taxon>Strongyloidea</taxon>
        <taxon>Ancylostomatidae</taxon>
        <taxon>Ancylostomatinae</taxon>
        <taxon>Ancylostoma</taxon>
    </lineage>
</organism>
<gene>
    <name evidence="2" type="ORF">ANCCAN_10365</name>
</gene>
<evidence type="ECO:0000313" key="3">
    <source>
        <dbReference type="Proteomes" id="UP000252519"/>
    </source>
</evidence>
<feature type="chain" id="PRO_5016919306" evidence="1">
    <location>
        <begin position="22"/>
        <end position="102"/>
    </location>
</feature>
<sequence>MSVYSFVFFTALLATITNMAAASGSLEVRLISSRACSVKLCVKKPRAKPLDSCLLESQLIYLHSQQQRLVSTPFHFPFPESFILVVELYDAQGGGAKVLMSP</sequence>
<evidence type="ECO:0000256" key="1">
    <source>
        <dbReference type="SAM" id="SignalP"/>
    </source>
</evidence>
<evidence type="ECO:0000313" key="2">
    <source>
        <dbReference type="EMBL" id="RCN43666.1"/>
    </source>
</evidence>
<dbReference type="Proteomes" id="UP000252519">
    <property type="component" value="Unassembled WGS sequence"/>
</dbReference>
<feature type="signal peptide" evidence="1">
    <location>
        <begin position="1"/>
        <end position="21"/>
    </location>
</feature>
<dbReference type="EMBL" id="JOJR01000150">
    <property type="protein sequence ID" value="RCN43666.1"/>
    <property type="molecule type" value="Genomic_DNA"/>
</dbReference>
<keyword evidence="3" id="KW-1185">Reference proteome</keyword>
<proteinExistence type="predicted"/>
<name>A0A368GH02_ANCCA</name>
<reference evidence="2 3" key="1">
    <citation type="submission" date="2014-10" db="EMBL/GenBank/DDBJ databases">
        <title>Draft genome of the hookworm Ancylostoma caninum.</title>
        <authorList>
            <person name="Mitreva M."/>
        </authorList>
    </citation>
    <scope>NUCLEOTIDE SEQUENCE [LARGE SCALE GENOMIC DNA]</scope>
    <source>
        <strain evidence="2 3">Baltimore</strain>
    </source>
</reference>
<dbReference type="AlphaFoldDB" id="A0A368GH02"/>
<protein>
    <submittedName>
        <fullName evidence="2">Uncharacterized protein</fullName>
    </submittedName>
</protein>
<accession>A0A368GH02</accession>